<dbReference type="Pfam" id="PF13238">
    <property type="entry name" value="AAA_18"/>
    <property type="match status" value="1"/>
</dbReference>
<sequence length="181" mass="21068">MAKNVAILVGLPGSGKTLAGEFFIKNHLPVVRMGDLTLTYLKKKKLIFSEKNENKARRELREKFGNDIYAVSCLDKVKKMMNKHNLVIIEGMRSPSEWQYFQKNLPKAKIIYLEADKKIRFDRLSKRQPRPLTKSEIELREKYEVNKLQISKLKKSADFMVKNNNDVAKFYSDLKNLSSNL</sequence>
<evidence type="ECO:0000313" key="1">
    <source>
        <dbReference type="EMBL" id="OGG04066.1"/>
    </source>
</evidence>
<dbReference type="AlphaFoldDB" id="A0A1F5YVD9"/>
<proteinExistence type="predicted"/>
<evidence type="ECO:0000313" key="2">
    <source>
        <dbReference type="Proteomes" id="UP000176665"/>
    </source>
</evidence>
<gene>
    <name evidence="1" type="ORF">A2W14_00595</name>
</gene>
<accession>A0A1F5YVD9</accession>
<dbReference type="EMBL" id="MFJA01000007">
    <property type="protein sequence ID" value="OGG04066.1"/>
    <property type="molecule type" value="Genomic_DNA"/>
</dbReference>
<comment type="caution">
    <text evidence="1">The sequence shown here is derived from an EMBL/GenBank/DDBJ whole genome shotgun (WGS) entry which is preliminary data.</text>
</comment>
<evidence type="ECO:0008006" key="3">
    <source>
        <dbReference type="Google" id="ProtNLM"/>
    </source>
</evidence>
<dbReference type="PANTHER" id="PTHR41930:SF1">
    <property type="entry name" value="DEPHOSPHO-COA KINASE"/>
    <property type="match status" value="1"/>
</dbReference>
<reference evidence="1 2" key="1">
    <citation type="journal article" date="2016" name="Nat. Commun.">
        <title>Thousands of microbial genomes shed light on interconnected biogeochemical processes in an aquifer system.</title>
        <authorList>
            <person name="Anantharaman K."/>
            <person name="Brown C.T."/>
            <person name="Hug L.A."/>
            <person name="Sharon I."/>
            <person name="Castelle C.J."/>
            <person name="Probst A.J."/>
            <person name="Thomas B.C."/>
            <person name="Singh A."/>
            <person name="Wilkins M.J."/>
            <person name="Karaoz U."/>
            <person name="Brodie E.L."/>
            <person name="Williams K.H."/>
            <person name="Hubbard S.S."/>
            <person name="Banfield J.F."/>
        </authorList>
    </citation>
    <scope>NUCLEOTIDE SEQUENCE [LARGE SCALE GENOMIC DNA]</scope>
</reference>
<dbReference type="STRING" id="1798371.A2W14_00595"/>
<dbReference type="Gene3D" id="3.40.50.300">
    <property type="entry name" value="P-loop containing nucleotide triphosphate hydrolases"/>
    <property type="match status" value="1"/>
</dbReference>
<organism evidence="1 2">
    <name type="scientific">Candidatus Gottesmanbacteria bacterium RBG_16_37_8</name>
    <dbReference type="NCBI Taxonomy" id="1798371"/>
    <lineage>
        <taxon>Bacteria</taxon>
        <taxon>Candidatus Gottesmaniibacteriota</taxon>
    </lineage>
</organism>
<name>A0A1F5YVD9_9BACT</name>
<dbReference type="PANTHER" id="PTHR41930">
    <property type="entry name" value="UPF0200 PROTEIN MJ1399"/>
    <property type="match status" value="1"/>
</dbReference>
<dbReference type="SUPFAM" id="SSF52540">
    <property type="entry name" value="P-loop containing nucleoside triphosphate hydrolases"/>
    <property type="match status" value="1"/>
</dbReference>
<protein>
    <recommendedName>
        <fullName evidence="3">Dephospho-CoA kinase</fullName>
    </recommendedName>
</protein>
<dbReference type="Proteomes" id="UP000176665">
    <property type="component" value="Unassembled WGS sequence"/>
</dbReference>
<dbReference type="InterPro" id="IPR027417">
    <property type="entry name" value="P-loop_NTPase"/>
</dbReference>